<protein>
    <submittedName>
        <fullName evidence="2">Uncharacterized protein</fullName>
    </submittedName>
</protein>
<dbReference type="EMBL" id="JAQQWM010000002">
    <property type="protein sequence ID" value="KAK8078265.1"/>
    <property type="molecule type" value="Genomic_DNA"/>
</dbReference>
<keyword evidence="1" id="KW-0812">Transmembrane</keyword>
<dbReference type="Proteomes" id="UP001446871">
    <property type="component" value="Unassembled WGS sequence"/>
</dbReference>
<evidence type="ECO:0000256" key="1">
    <source>
        <dbReference type="SAM" id="Phobius"/>
    </source>
</evidence>
<feature type="transmembrane region" description="Helical" evidence="1">
    <location>
        <begin position="86"/>
        <end position="105"/>
    </location>
</feature>
<accession>A0ABR1W445</accession>
<feature type="transmembrane region" description="Helical" evidence="1">
    <location>
        <begin position="359"/>
        <end position="379"/>
    </location>
</feature>
<reference evidence="2 3" key="1">
    <citation type="submission" date="2023-01" db="EMBL/GenBank/DDBJ databases">
        <title>Analysis of 21 Apiospora genomes using comparative genomics revels a genus with tremendous synthesis potential of carbohydrate active enzymes and secondary metabolites.</title>
        <authorList>
            <person name="Sorensen T."/>
        </authorList>
    </citation>
    <scope>NUCLEOTIDE SEQUENCE [LARGE SCALE GENOMIC DNA]</scope>
    <source>
        <strain evidence="2 3">CBS 83171</strain>
    </source>
</reference>
<keyword evidence="1" id="KW-1133">Transmembrane helix</keyword>
<feature type="transmembrane region" description="Helical" evidence="1">
    <location>
        <begin position="199"/>
        <end position="218"/>
    </location>
</feature>
<gene>
    <name evidence="2" type="ORF">PG996_004435</name>
</gene>
<keyword evidence="3" id="KW-1185">Reference proteome</keyword>
<feature type="transmembrane region" description="Helical" evidence="1">
    <location>
        <begin position="248"/>
        <end position="272"/>
    </location>
</feature>
<organism evidence="2 3">
    <name type="scientific">Apiospora saccharicola</name>
    <dbReference type="NCBI Taxonomy" id="335842"/>
    <lineage>
        <taxon>Eukaryota</taxon>
        <taxon>Fungi</taxon>
        <taxon>Dikarya</taxon>
        <taxon>Ascomycota</taxon>
        <taxon>Pezizomycotina</taxon>
        <taxon>Sordariomycetes</taxon>
        <taxon>Xylariomycetidae</taxon>
        <taxon>Amphisphaeriales</taxon>
        <taxon>Apiosporaceae</taxon>
        <taxon>Apiospora</taxon>
    </lineage>
</organism>
<evidence type="ECO:0000313" key="3">
    <source>
        <dbReference type="Proteomes" id="UP001446871"/>
    </source>
</evidence>
<proteinExistence type="predicted"/>
<evidence type="ECO:0000313" key="2">
    <source>
        <dbReference type="EMBL" id="KAK8078265.1"/>
    </source>
</evidence>
<feature type="transmembrane region" description="Helical" evidence="1">
    <location>
        <begin position="7"/>
        <end position="25"/>
    </location>
</feature>
<sequence>MSSSRSVHLFPLIIAFNLYVVSSFFTHSGLVDTYAETRAHTGPSRLLLDDKTPLLTSYTGLGPLDAYLAEIQYIFVPLVDGSSWEMALIGWHWANLLLVVIVVMLGESLRTGRRRDLVFFALWGLSIQYCGYFITMPVYCYVHLLSSATRTTQNNTTTRQYSAAAAAARVIPISILVGYVLPSVAMSLSPLHSGYSRQVAVAVWQNFPIYVAVIQWALTSSSPRDTAPTKSSTSKSATISLGSELAHVYSATALVSGLMHVAGLVPIMLATICPEQLTALMDESTTQSLRAGNFVLPPKWDSPVRISSFAEGVGNFLRYDYHAGTAAALLWAAVLQAKRARGAPTGMNGWLASTGVTQMLMIVATTVVLGPASTIASLMV</sequence>
<name>A0ABR1W445_9PEZI</name>
<keyword evidence="1" id="KW-0472">Membrane</keyword>
<feature type="transmembrane region" description="Helical" evidence="1">
    <location>
        <begin position="117"/>
        <end position="144"/>
    </location>
</feature>
<feature type="transmembrane region" description="Helical" evidence="1">
    <location>
        <begin position="164"/>
        <end position="187"/>
    </location>
</feature>
<comment type="caution">
    <text evidence="2">The sequence shown here is derived from an EMBL/GenBank/DDBJ whole genome shotgun (WGS) entry which is preliminary data.</text>
</comment>